<keyword evidence="3" id="KW-0479">Metal-binding</keyword>
<dbReference type="Gene3D" id="2.40.180.10">
    <property type="entry name" value="Catalase core domain"/>
    <property type="match status" value="1"/>
</dbReference>
<evidence type="ECO:0000313" key="9">
    <source>
        <dbReference type="EMBL" id="CVK88341.1"/>
    </source>
</evidence>
<dbReference type="AlphaFoldDB" id="A0A1L7SZ52"/>
<dbReference type="Pfam" id="PF00199">
    <property type="entry name" value="Catalase"/>
    <property type="match status" value="1"/>
</dbReference>
<evidence type="ECO:0000259" key="8">
    <source>
        <dbReference type="Pfam" id="PF06628"/>
    </source>
</evidence>
<dbReference type="SUPFAM" id="SSF56634">
    <property type="entry name" value="Heme-dependent catalase-like"/>
    <property type="match status" value="1"/>
</dbReference>
<evidence type="ECO:0000256" key="5">
    <source>
        <dbReference type="ARBA" id="ARBA00023004"/>
    </source>
</evidence>
<dbReference type="InterPro" id="IPR010582">
    <property type="entry name" value="Catalase_immune_responsive"/>
</dbReference>
<dbReference type="InterPro" id="IPR011614">
    <property type="entry name" value="Catalase_core"/>
</dbReference>
<dbReference type="GO" id="GO:0005739">
    <property type="term" value="C:mitochondrion"/>
    <property type="evidence" value="ECO:0007669"/>
    <property type="project" value="TreeGrafter"/>
</dbReference>
<dbReference type="GO" id="GO:0046872">
    <property type="term" value="F:metal ion binding"/>
    <property type="evidence" value="ECO:0007669"/>
    <property type="project" value="UniProtKB-KW"/>
</dbReference>
<organism evidence="9 10">
    <name type="scientific">Fusarium mangiferae</name>
    <name type="common">Mango malformation disease fungus</name>
    <dbReference type="NCBI Taxonomy" id="192010"/>
    <lineage>
        <taxon>Eukaryota</taxon>
        <taxon>Fungi</taxon>
        <taxon>Dikarya</taxon>
        <taxon>Ascomycota</taxon>
        <taxon>Pezizomycotina</taxon>
        <taxon>Sordariomycetes</taxon>
        <taxon>Hypocreomycetidae</taxon>
        <taxon>Hypocreales</taxon>
        <taxon>Nectriaceae</taxon>
        <taxon>Fusarium</taxon>
        <taxon>Fusarium fujikuroi species complex</taxon>
    </lineage>
</organism>
<dbReference type="InterPro" id="IPR020835">
    <property type="entry name" value="Catalase_sf"/>
</dbReference>
<proteinExistence type="predicted"/>
<dbReference type="GeneID" id="65084233"/>
<keyword evidence="5" id="KW-0408">Iron</keyword>
<dbReference type="RefSeq" id="XP_041679145.1">
    <property type="nucleotide sequence ID" value="XM_041828265.1"/>
</dbReference>
<dbReference type="Pfam" id="PF06628">
    <property type="entry name" value="Catalase-rel"/>
    <property type="match status" value="1"/>
</dbReference>
<evidence type="ECO:0000256" key="2">
    <source>
        <dbReference type="ARBA" id="ARBA00022617"/>
    </source>
</evidence>
<dbReference type="Proteomes" id="UP000184255">
    <property type="component" value="Unassembled WGS sequence"/>
</dbReference>
<feature type="domain" description="Catalase immune-responsive" evidence="8">
    <location>
        <begin position="79"/>
        <end position="127"/>
    </location>
</feature>
<comment type="caution">
    <text evidence="9">The sequence shown here is derived from an EMBL/GenBank/DDBJ whole genome shotgun (WGS) entry which is preliminary data.</text>
</comment>
<reference evidence="10" key="1">
    <citation type="journal article" date="2016" name="Genome Biol. Evol.">
        <title>Comparative 'omics' of the Fusarium fujikuroi species complex highlights differences in genetic potential and metabolite synthesis.</title>
        <authorList>
            <person name="Niehaus E.-M."/>
            <person name="Muensterkoetter M."/>
            <person name="Proctor R.H."/>
            <person name="Brown D.W."/>
            <person name="Sharon A."/>
            <person name="Idan Y."/>
            <person name="Oren-Young L."/>
            <person name="Sieber C.M."/>
            <person name="Novak O."/>
            <person name="Pencik A."/>
            <person name="Tarkowska D."/>
            <person name="Hromadova K."/>
            <person name="Freeman S."/>
            <person name="Maymon M."/>
            <person name="Elazar M."/>
            <person name="Youssef S.A."/>
            <person name="El-Shabrawy E.S.M."/>
            <person name="Shalaby A.B.A."/>
            <person name="Houterman P."/>
            <person name="Brock N.L."/>
            <person name="Burkhardt I."/>
            <person name="Tsavkelova E.A."/>
            <person name="Dickschat J.S."/>
            <person name="Galuszka P."/>
            <person name="Gueldener U."/>
            <person name="Tudzynski B."/>
        </authorList>
    </citation>
    <scope>NUCLEOTIDE SEQUENCE [LARGE SCALE GENOMIC DNA]</scope>
    <source>
        <strain evidence="10">MRC7560</strain>
    </source>
</reference>
<keyword evidence="6" id="KW-0376">Hydrogen peroxide</keyword>
<dbReference type="EMBL" id="FCQH01000003">
    <property type="protein sequence ID" value="CVK88341.1"/>
    <property type="molecule type" value="Genomic_DNA"/>
</dbReference>
<evidence type="ECO:0000256" key="3">
    <source>
        <dbReference type="ARBA" id="ARBA00022723"/>
    </source>
</evidence>
<dbReference type="VEuPathDB" id="FungiDB:FMAN_04965"/>
<dbReference type="PROSITE" id="PS51402">
    <property type="entry name" value="CATALASE_3"/>
    <property type="match status" value="1"/>
</dbReference>
<protein>
    <submittedName>
        <fullName evidence="9">Uncharacterized protein</fullName>
    </submittedName>
</protein>
<dbReference type="GO" id="GO:0042744">
    <property type="term" value="P:hydrogen peroxide catabolic process"/>
    <property type="evidence" value="ECO:0007669"/>
    <property type="project" value="UniProtKB-KW"/>
</dbReference>
<keyword evidence="10" id="KW-1185">Reference proteome</keyword>
<keyword evidence="1" id="KW-0575">Peroxidase</keyword>
<name>A0A1L7SZ52_FUSMA</name>
<keyword evidence="4" id="KW-0560">Oxidoreductase</keyword>
<dbReference type="GO" id="GO:0042542">
    <property type="term" value="P:response to hydrogen peroxide"/>
    <property type="evidence" value="ECO:0007669"/>
    <property type="project" value="TreeGrafter"/>
</dbReference>
<keyword evidence="2" id="KW-0349">Heme</keyword>
<dbReference type="GO" id="GO:0005777">
    <property type="term" value="C:peroxisome"/>
    <property type="evidence" value="ECO:0007669"/>
    <property type="project" value="TreeGrafter"/>
</dbReference>
<accession>A0A1L7SZ52</accession>
<sequence>MKGFGRLVLIKNPRNYHRNVEQAAFLPGSMFLGIEDSPGPLLQFRMFFYRDAQYRRIGVNLHPTASLTSSGLVSLRRHISKKNGYDQAKDLWTRIMSEQEKNNACCNTAKGLRRVKFPEIKSKYLAQV</sequence>
<feature type="domain" description="Catalase core" evidence="7">
    <location>
        <begin position="3"/>
        <end position="62"/>
    </location>
</feature>
<dbReference type="PANTHER" id="PTHR11465">
    <property type="entry name" value="CATALASE"/>
    <property type="match status" value="1"/>
</dbReference>
<gene>
    <name evidence="9" type="ORF">FMAN_04965</name>
</gene>
<evidence type="ECO:0000259" key="7">
    <source>
        <dbReference type="Pfam" id="PF00199"/>
    </source>
</evidence>
<dbReference type="PANTHER" id="PTHR11465:SF13">
    <property type="entry name" value="CATALASE (EUROFUNG)"/>
    <property type="match status" value="1"/>
</dbReference>
<evidence type="ECO:0000313" key="10">
    <source>
        <dbReference type="Proteomes" id="UP000184255"/>
    </source>
</evidence>
<dbReference type="InterPro" id="IPR018028">
    <property type="entry name" value="Catalase"/>
</dbReference>
<dbReference type="GO" id="GO:0004096">
    <property type="term" value="F:catalase activity"/>
    <property type="evidence" value="ECO:0007669"/>
    <property type="project" value="UniProtKB-EC"/>
</dbReference>
<evidence type="ECO:0000256" key="4">
    <source>
        <dbReference type="ARBA" id="ARBA00023002"/>
    </source>
</evidence>
<evidence type="ECO:0000256" key="6">
    <source>
        <dbReference type="ARBA" id="ARBA00023324"/>
    </source>
</evidence>
<dbReference type="GO" id="GO:0020037">
    <property type="term" value="F:heme binding"/>
    <property type="evidence" value="ECO:0007669"/>
    <property type="project" value="InterPro"/>
</dbReference>
<evidence type="ECO:0000256" key="1">
    <source>
        <dbReference type="ARBA" id="ARBA00022559"/>
    </source>
</evidence>